<protein>
    <submittedName>
        <fullName evidence="1">Uncharacterized protein</fullName>
    </submittedName>
</protein>
<evidence type="ECO:0000313" key="1">
    <source>
        <dbReference type="EMBL" id="QCD96617.1"/>
    </source>
</evidence>
<sequence length="56" mass="6079">MTEPEMINMIEGVGIGEVGPSEVNDVVNSVNEGDEHGVGEVLEKEGVRVRKMLQLK</sequence>
<evidence type="ECO:0000313" key="2">
    <source>
        <dbReference type="Proteomes" id="UP000501690"/>
    </source>
</evidence>
<organism evidence="1 2">
    <name type="scientific">Vigna unguiculata</name>
    <name type="common">Cowpea</name>
    <dbReference type="NCBI Taxonomy" id="3917"/>
    <lineage>
        <taxon>Eukaryota</taxon>
        <taxon>Viridiplantae</taxon>
        <taxon>Streptophyta</taxon>
        <taxon>Embryophyta</taxon>
        <taxon>Tracheophyta</taxon>
        <taxon>Spermatophyta</taxon>
        <taxon>Magnoliopsida</taxon>
        <taxon>eudicotyledons</taxon>
        <taxon>Gunneridae</taxon>
        <taxon>Pentapetalae</taxon>
        <taxon>rosids</taxon>
        <taxon>fabids</taxon>
        <taxon>Fabales</taxon>
        <taxon>Fabaceae</taxon>
        <taxon>Papilionoideae</taxon>
        <taxon>50 kb inversion clade</taxon>
        <taxon>NPAAA clade</taxon>
        <taxon>indigoferoid/millettioid clade</taxon>
        <taxon>Phaseoleae</taxon>
        <taxon>Vigna</taxon>
    </lineage>
</organism>
<dbReference type="Proteomes" id="UP000501690">
    <property type="component" value="Linkage Group LG6"/>
</dbReference>
<keyword evidence="2" id="KW-1185">Reference proteome</keyword>
<name>A0A4D6M6V6_VIGUN</name>
<reference evidence="1 2" key="1">
    <citation type="submission" date="2019-04" db="EMBL/GenBank/DDBJ databases">
        <title>An improved genome assembly and genetic linkage map for asparagus bean, Vigna unguiculata ssp. sesquipedialis.</title>
        <authorList>
            <person name="Xia Q."/>
            <person name="Zhang R."/>
            <person name="Dong Y."/>
        </authorList>
    </citation>
    <scope>NUCLEOTIDE SEQUENCE [LARGE SCALE GENOMIC DNA]</scope>
    <source>
        <tissue evidence="1">Leaf</tissue>
    </source>
</reference>
<dbReference type="EMBL" id="CP039350">
    <property type="protein sequence ID" value="QCD96617.1"/>
    <property type="molecule type" value="Genomic_DNA"/>
</dbReference>
<dbReference type="AlphaFoldDB" id="A0A4D6M6V6"/>
<accession>A0A4D6M6V6</accession>
<proteinExistence type="predicted"/>
<gene>
    <name evidence="1" type="ORF">DEO72_LG6g1324</name>
</gene>